<reference evidence="3 4" key="1">
    <citation type="submission" date="2014-06" db="EMBL/GenBank/DDBJ databases">
        <title>Whole Genome Sequences of Three Symbiotic Endozoicomonas Bacteria.</title>
        <authorList>
            <person name="Neave M.J."/>
            <person name="Apprill A."/>
            <person name="Voolstra C.R."/>
        </authorList>
    </citation>
    <scope>NUCLEOTIDE SEQUENCE [LARGE SCALE GENOMIC DNA]</scope>
    <source>
        <strain evidence="3 4">DSM 22380</strain>
    </source>
</reference>
<dbReference type="SUPFAM" id="SSF52833">
    <property type="entry name" value="Thioredoxin-like"/>
    <property type="match status" value="1"/>
</dbReference>
<sequence>MNKKVKRLLAVVAASLSLHVLAEGCGFHKEVIEEVAFCHNEYPPVVPTGKITPEKLVAEQEEFRRYYQSYQVDTGTVASLQQLSVPTDIVAIIATWCPDCHRETPRFIRIIDEIDNPNINVTYIAVDRNKKDEEGLAAQFEFSRIPTFIVMQNGLEIGRIVERPTRSLEQDLVEILK</sequence>
<dbReference type="RefSeq" id="WP_026258157.1">
    <property type="nucleotide sequence ID" value="NZ_JOJP01000001.1"/>
</dbReference>
<name>A0A081KGI5_9GAMM</name>
<evidence type="ECO:0000313" key="4">
    <source>
        <dbReference type="Proteomes" id="UP000027997"/>
    </source>
</evidence>
<dbReference type="Pfam" id="PF14595">
    <property type="entry name" value="Thioredoxin_9"/>
    <property type="match status" value="1"/>
</dbReference>
<feature type="domain" description="Thioredoxin" evidence="2">
    <location>
        <begin position="46"/>
        <end position="177"/>
    </location>
</feature>
<feature type="chain" id="PRO_5001758893" evidence="1">
    <location>
        <begin position="23"/>
        <end position="177"/>
    </location>
</feature>
<protein>
    <submittedName>
        <fullName evidence="3">Thioredoxin</fullName>
    </submittedName>
</protein>
<dbReference type="PROSITE" id="PS51352">
    <property type="entry name" value="THIOREDOXIN_2"/>
    <property type="match status" value="1"/>
</dbReference>
<keyword evidence="1" id="KW-0732">Signal</keyword>
<organism evidence="3 4">
    <name type="scientific">Endozoicomonas elysicola</name>
    <dbReference type="NCBI Taxonomy" id="305900"/>
    <lineage>
        <taxon>Bacteria</taxon>
        <taxon>Pseudomonadati</taxon>
        <taxon>Pseudomonadota</taxon>
        <taxon>Gammaproteobacteria</taxon>
        <taxon>Oceanospirillales</taxon>
        <taxon>Endozoicomonadaceae</taxon>
        <taxon>Endozoicomonas</taxon>
    </lineage>
</organism>
<dbReference type="AlphaFoldDB" id="A0A081KGI5"/>
<feature type="signal peptide" evidence="1">
    <location>
        <begin position="1"/>
        <end position="22"/>
    </location>
</feature>
<proteinExistence type="predicted"/>
<dbReference type="eggNOG" id="COG0526">
    <property type="taxonomic scope" value="Bacteria"/>
</dbReference>
<accession>A0A081KGI5</accession>
<comment type="caution">
    <text evidence="3">The sequence shown here is derived from an EMBL/GenBank/DDBJ whole genome shotgun (WGS) entry which is preliminary data.</text>
</comment>
<keyword evidence="4" id="KW-1185">Reference proteome</keyword>
<gene>
    <name evidence="3" type="ORF">GV64_23355</name>
</gene>
<dbReference type="InterPro" id="IPR013766">
    <property type="entry name" value="Thioredoxin_domain"/>
</dbReference>
<evidence type="ECO:0000256" key="1">
    <source>
        <dbReference type="SAM" id="SignalP"/>
    </source>
</evidence>
<dbReference type="STRING" id="305900.GV64_23355"/>
<evidence type="ECO:0000259" key="2">
    <source>
        <dbReference type="PROSITE" id="PS51352"/>
    </source>
</evidence>
<dbReference type="Proteomes" id="UP000027997">
    <property type="component" value="Unassembled WGS sequence"/>
</dbReference>
<dbReference type="Gene3D" id="3.40.30.10">
    <property type="entry name" value="Glutaredoxin"/>
    <property type="match status" value="1"/>
</dbReference>
<dbReference type="CDD" id="cd02947">
    <property type="entry name" value="TRX_family"/>
    <property type="match status" value="1"/>
</dbReference>
<evidence type="ECO:0000313" key="3">
    <source>
        <dbReference type="EMBL" id="KEI73261.1"/>
    </source>
</evidence>
<dbReference type="InterPro" id="IPR036249">
    <property type="entry name" value="Thioredoxin-like_sf"/>
</dbReference>
<dbReference type="EMBL" id="JOJP01000001">
    <property type="protein sequence ID" value="KEI73261.1"/>
    <property type="molecule type" value="Genomic_DNA"/>
</dbReference>